<dbReference type="PANTHER" id="PTHR32332:SF20">
    <property type="entry name" value="2-NITROPROPANE DIOXYGENASE-LIKE PROTEIN"/>
    <property type="match status" value="1"/>
</dbReference>
<evidence type="ECO:0000313" key="2">
    <source>
        <dbReference type="EMBL" id="AXA20095.1"/>
    </source>
</evidence>
<proteinExistence type="predicted"/>
<accession>A0A2Z4XG13</accession>
<dbReference type="InterPro" id="IPR014179">
    <property type="entry name" value="PfaD-like_TIM-barrel"/>
</dbReference>
<feature type="domain" description="[Acyl-carrier-protein] S-malonyltransferase-like inserted helical" evidence="1">
    <location>
        <begin position="330"/>
        <end position="409"/>
    </location>
</feature>
<protein>
    <submittedName>
        <fullName evidence="2">Enoylreductase LgaF</fullName>
    </submittedName>
</protein>
<sequence length="461" mass="50509">MNAIPKDYAVPSISIERLGSVAFKQDHGLRYPYVAGSMVKGIASTAMVINMGRAGFLGYFGTGALDAVSIERAILEIQAALGDRQPYGMNLLSNASTPQAEMDTVDLFLKHGVRRVEASAYMQITVPLVKYRASGLRRDAQGAVVARNMILAKLSRPEVAALFLSPPPDKLLAELVAGGAISTAEADLARLLPMADDICVEADSGGHTDMGVLSALLPSIVRLRDELVAHHGYARTVRVGGAGGIGTPEAAATAFILGADFILTGSINQCTVEAGTSEAAKDLLQQVNVQDMDYCPSGSLFELGAKTQVLKKGVFFPARANKLYELWKNHSSWEEIDAKTREQIQNKYFMRSFESVYEETRAYFLRAEPGEIEKAEKTPKHKLALVFRWYFVHTMRLAMSGSSQQKVDYQIHCGPAMGAFNQWVKGTELESWRNRRVAEIAHRLLEETVQLLNRSFLAMSS</sequence>
<name>A0A2Z4XG13_BURGA</name>
<dbReference type="PANTHER" id="PTHR32332">
    <property type="entry name" value="2-NITROPROPANE DIOXYGENASE"/>
    <property type="match status" value="1"/>
</dbReference>
<dbReference type="InterPro" id="IPR049489">
    <property type="entry name" value="FabD-like_helical_ins"/>
</dbReference>
<dbReference type="NCBIfam" id="TIGR02814">
    <property type="entry name" value="pfaD_fam"/>
    <property type="match status" value="1"/>
</dbReference>
<reference evidence="2" key="1">
    <citation type="journal article" date="2018" name="Nat. Commun.">
        <title>An antifungal polyketide associated with horizontally acquired genes supports symbiont-mediated defense in Lagria villosa beetles.</title>
        <authorList>
            <person name="Florez L.V."/>
            <person name="Scherlach K."/>
            <person name="Miller I.J."/>
            <person name="Rodrigues A."/>
            <person name="Kwan J.C."/>
            <person name="Hertweck C."/>
            <person name="Kaltenpoth M."/>
        </authorList>
    </citation>
    <scope>NUCLEOTIDE SEQUENCE</scope>
    <source>
        <strain evidence="2">Lv-StB</strain>
    </source>
</reference>
<evidence type="ECO:0000259" key="1">
    <source>
        <dbReference type="Pfam" id="PF21607"/>
    </source>
</evidence>
<organism evidence="2">
    <name type="scientific">Burkholderia gladioli</name>
    <name type="common">Pseudomonas marginata</name>
    <name type="synonym">Phytomonas marginata</name>
    <dbReference type="NCBI Taxonomy" id="28095"/>
    <lineage>
        <taxon>Bacteria</taxon>
        <taxon>Pseudomonadati</taxon>
        <taxon>Pseudomonadota</taxon>
        <taxon>Betaproteobacteria</taxon>
        <taxon>Burkholderiales</taxon>
        <taxon>Burkholderiaceae</taxon>
        <taxon>Burkholderia</taxon>
    </lineage>
</organism>
<dbReference type="Pfam" id="PF03060">
    <property type="entry name" value="NMO"/>
    <property type="match status" value="1"/>
</dbReference>
<dbReference type="Gene3D" id="3.20.20.70">
    <property type="entry name" value="Aldolase class I"/>
    <property type="match status" value="1"/>
</dbReference>
<dbReference type="AlphaFoldDB" id="A0A2Z4XG13"/>
<dbReference type="InterPro" id="IPR013785">
    <property type="entry name" value="Aldolase_TIM"/>
</dbReference>
<dbReference type="SUPFAM" id="SSF51412">
    <property type="entry name" value="Inosine monophosphate dehydrogenase (IMPDH)"/>
    <property type="match status" value="1"/>
</dbReference>
<dbReference type="CDD" id="cd04742">
    <property type="entry name" value="NPD_FabD"/>
    <property type="match status" value="1"/>
</dbReference>
<dbReference type="EMBL" id="MH171092">
    <property type="protein sequence ID" value="AXA20095.1"/>
    <property type="molecule type" value="Genomic_DNA"/>
</dbReference>
<dbReference type="Pfam" id="PF21607">
    <property type="entry name" value="FabD_helical_ins"/>
    <property type="match status" value="1"/>
</dbReference>